<accession>A0A1C3NY69</accession>
<sequence>MTSYTQLRQQVAGIRTGTVPGWLTQALTNAVAAPRDAAVLRHPLGFLCIPVIRFEEGGVCVHVWTRRVHTPRPTTSSVHCHSWDLQSLVLDGEIHNHLVRVTPTTGVPSHRVFEVHSHGDVDEIRATPQLVHCGPGTVESHRAGEVYVMPSGTFHRSEVPGGEATTLMLARNRPGHHDRSIGPIHARSHQVWRKRCDAAECGWVARTVLQLLERTQPAAQPV</sequence>
<dbReference type="InterPro" id="IPR011051">
    <property type="entry name" value="RmlC_Cupin_sf"/>
</dbReference>
<dbReference type="Proteomes" id="UP000199013">
    <property type="component" value="Unassembled WGS sequence"/>
</dbReference>
<name>A0A1C3NY69_9ACTN</name>
<dbReference type="AlphaFoldDB" id="A0A1C3NY69"/>
<keyword evidence="2" id="KW-1185">Reference proteome</keyword>
<evidence type="ECO:0000313" key="1">
    <source>
        <dbReference type="EMBL" id="SBW22494.1"/>
    </source>
</evidence>
<dbReference type="EMBL" id="FLUV01001158">
    <property type="protein sequence ID" value="SBW22494.1"/>
    <property type="molecule type" value="Genomic_DNA"/>
</dbReference>
<reference evidence="2" key="1">
    <citation type="submission" date="2016-02" db="EMBL/GenBank/DDBJ databases">
        <authorList>
            <person name="Wibberg D."/>
        </authorList>
    </citation>
    <scope>NUCLEOTIDE SEQUENCE [LARGE SCALE GENOMIC DNA]</scope>
</reference>
<protein>
    <submittedName>
        <fullName evidence="1">Uncharacterized protein</fullName>
    </submittedName>
</protein>
<organism evidence="1 2">
    <name type="scientific">Candidatus Protofrankia californiensis</name>
    <dbReference type="NCBI Taxonomy" id="1839754"/>
    <lineage>
        <taxon>Bacteria</taxon>
        <taxon>Bacillati</taxon>
        <taxon>Actinomycetota</taxon>
        <taxon>Actinomycetes</taxon>
        <taxon>Frankiales</taxon>
        <taxon>Frankiaceae</taxon>
        <taxon>Protofrankia</taxon>
    </lineage>
</organism>
<dbReference type="SUPFAM" id="SSF51182">
    <property type="entry name" value="RmlC-like cupins"/>
    <property type="match status" value="1"/>
</dbReference>
<gene>
    <name evidence="1" type="ORF">FDG2_2725</name>
</gene>
<proteinExistence type="predicted"/>
<evidence type="ECO:0000313" key="2">
    <source>
        <dbReference type="Proteomes" id="UP000199013"/>
    </source>
</evidence>